<dbReference type="Proteomes" id="UP001164539">
    <property type="component" value="Chromosome 2"/>
</dbReference>
<name>A0ACC1YMD5_MELAZ</name>
<gene>
    <name evidence="1" type="ORF">OWV82_003550</name>
</gene>
<evidence type="ECO:0000313" key="1">
    <source>
        <dbReference type="EMBL" id="KAJ4724576.1"/>
    </source>
</evidence>
<organism evidence="1 2">
    <name type="scientific">Melia azedarach</name>
    <name type="common">Chinaberry tree</name>
    <dbReference type="NCBI Taxonomy" id="155640"/>
    <lineage>
        <taxon>Eukaryota</taxon>
        <taxon>Viridiplantae</taxon>
        <taxon>Streptophyta</taxon>
        <taxon>Embryophyta</taxon>
        <taxon>Tracheophyta</taxon>
        <taxon>Spermatophyta</taxon>
        <taxon>Magnoliopsida</taxon>
        <taxon>eudicotyledons</taxon>
        <taxon>Gunneridae</taxon>
        <taxon>Pentapetalae</taxon>
        <taxon>rosids</taxon>
        <taxon>malvids</taxon>
        <taxon>Sapindales</taxon>
        <taxon>Meliaceae</taxon>
        <taxon>Melia</taxon>
    </lineage>
</organism>
<accession>A0ACC1YMD5</accession>
<keyword evidence="2" id="KW-1185">Reference proteome</keyword>
<protein>
    <submittedName>
        <fullName evidence="1">Disease resistance protein</fullName>
    </submittedName>
</protein>
<reference evidence="1 2" key="1">
    <citation type="journal article" date="2023" name="Science">
        <title>Complex scaffold remodeling in plant triterpene biosynthesis.</title>
        <authorList>
            <person name="De La Pena R."/>
            <person name="Hodgson H."/>
            <person name="Liu J.C."/>
            <person name="Stephenson M.J."/>
            <person name="Martin A.C."/>
            <person name="Owen C."/>
            <person name="Harkess A."/>
            <person name="Leebens-Mack J."/>
            <person name="Jimenez L.E."/>
            <person name="Osbourn A."/>
            <person name="Sattely E.S."/>
        </authorList>
    </citation>
    <scope>NUCLEOTIDE SEQUENCE [LARGE SCALE GENOMIC DNA]</scope>
    <source>
        <strain evidence="2">cv. JPN11</strain>
        <tissue evidence="1">Leaf</tissue>
    </source>
</reference>
<proteinExistence type="predicted"/>
<comment type="caution">
    <text evidence="1">The sequence shown here is derived from an EMBL/GenBank/DDBJ whole genome shotgun (WGS) entry which is preliminary data.</text>
</comment>
<evidence type="ECO:0000313" key="2">
    <source>
        <dbReference type="Proteomes" id="UP001164539"/>
    </source>
</evidence>
<sequence length="1440" mass="163693">MSIVGEVILEVTIEMLFKKLASEVLPLFGRQEKIRADLLEWQRKLKKIKAVLDDAEEKQLTDERVKDWLDELKNLAYDVQDILDEFATESLKRNLQHQSQPSTSKFQTLIPTCCTKFSPQSLNFDSQMRRKIDEITRRLQSIETEKNLLELNEYSGERKSRKPRERPPTTSLVNEAKVHGREKEKKQILELLLKDDLIADDGFSVIPIIAMGGMGKTTLAQLVYNDETIDSYFDLKAWVCVSEDFGVVKVTKTILRSVDDKAGDDDDLNKLQERLRSKLLQRKFFLVLDDLWNEDRNEWELLSLPFGAGAPGSKIVVTTRIKDVASNVGTVPPHELNKLSDDDCLLVFAQHSLGTRDFSMHKDLKAIGENIVKKCNGLPLAAKTLGGILYRKYRRSDWLKVQDSKIWELPEEKCGIMKALVVSYHCLPAHLKRCFAYCSLLPKDYEFRKEEIVLLWMAEGLLQPDSIKQKMEESGFSYFDDLQSRSLFQQSSIDTSRFVMHDLLNDLAEWAAGEIYLRMEDKLESNKQCKFSKNLRHLSYIIGEYDSIKRFEAISDVERLRTFLPTGKRETYPHYYLSSSVVQVLLKLQRLRVLSLCGYRISEISNSVGNLKHLRHLDLSKTPIVSLPDSINELYNLQTVQVEDCRRLKELCADMGNLIKLRHVNNSNVDSLEKMPKGIGGLTCLQTLCHFVVGQNNESGLTELKSLENLRGNLKISRLENVTNVGDAKNAELNSKRDLNELFLEWGNSRDNLREPTTEIDVLDMLRPSGNLKELTIKNYGGANFPIWLRNSTLRNLVSLRFEGCNICTSLPTVGQLPFLKHLFIVGLAGVKSVGPEFYGSSDEVLFPSLETLYFEDMQEWKDWICDGFGDGVEVFPKLKKLTLLGCSNLIRKLPEHLPSLESLVISGCEQLLVLIPSSTSLCKLTIGGCKKVVWRNAIDPSSSNSLVSSEISGQVLAINNNNDLTYLWQNGSVLLQNISSLQALQIENCPKLLSLVAEEEKDDQQQQGLQCKLHSLELWECQSLVKLPHALLSLSSLKEITLVNCASLEYFLPGASMHNTIVSLERLSIRLCFSLRYVAKVRLPSSLKRMEILFCPNLTSLIDEDQVSVMELEENINDGYSRYTSVLEELIIGRCPSLTSLLPKSKLPSTIKRVRVAFCKTLAYVSSREKLPQALQSLSIESCPELESIAEGLDDNTSLEELEVVDCQNLRFLPNNLYKSRQLRHFELEDCPNLISFPEEGLQACTKLTTFFINRCEKLKALPKGIHNLASLHDFRIDGCPSIESFPEGIFHIDLLGSLSINYEIINKPFCGWRLHRFTSLTKLDLTGSECLDLVSFPPEDTEMALPDSLKHLTIRSFMKLERLSSILENLIKLESLDIYGCPKLEYFPETGLPPSLLRLQIGGCPLISEKLKKDEGRYWPLMAHLPYVRHDLKNPLLD</sequence>
<dbReference type="EMBL" id="CM051395">
    <property type="protein sequence ID" value="KAJ4724576.1"/>
    <property type="molecule type" value="Genomic_DNA"/>
</dbReference>